<dbReference type="HAMAP" id="MF_00508">
    <property type="entry name" value="Ribosomal_uS10"/>
    <property type="match status" value="1"/>
</dbReference>
<dbReference type="STRING" id="796925.A0A137PJ23"/>
<dbReference type="PANTHER" id="PTHR11700">
    <property type="entry name" value="30S RIBOSOMAL PROTEIN S10 FAMILY MEMBER"/>
    <property type="match status" value="1"/>
</dbReference>
<dbReference type="GO" id="GO:1990904">
    <property type="term" value="C:ribonucleoprotein complex"/>
    <property type="evidence" value="ECO:0007669"/>
    <property type="project" value="UniProtKB-KW"/>
</dbReference>
<dbReference type="Proteomes" id="UP000070444">
    <property type="component" value="Unassembled WGS sequence"/>
</dbReference>
<evidence type="ECO:0000256" key="1">
    <source>
        <dbReference type="ARBA" id="ARBA00007102"/>
    </source>
</evidence>
<dbReference type="GO" id="GO:0003735">
    <property type="term" value="F:structural constituent of ribosome"/>
    <property type="evidence" value="ECO:0007669"/>
    <property type="project" value="InterPro"/>
</dbReference>
<evidence type="ECO:0000256" key="2">
    <source>
        <dbReference type="ARBA" id="ARBA00022980"/>
    </source>
</evidence>
<dbReference type="GO" id="GO:0005840">
    <property type="term" value="C:ribosome"/>
    <property type="evidence" value="ECO:0007669"/>
    <property type="project" value="UniProtKB-KW"/>
</dbReference>
<dbReference type="OrthoDB" id="366214at2759"/>
<dbReference type="GO" id="GO:0006412">
    <property type="term" value="P:translation"/>
    <property type="evidence" value="ECO:0007669"/>
    <property type="project" value="InterPro"/>
</dbReference>
<reference evidence="7 8" key="1">
    <citation type="journal article" date="2015" name="Genome Biol. Evol.">
        <title>Phylogenomic analyses indicate that early fungi evolved digesting cell walls of algal ancestors of land plants.</title>
        <authorList>
            <person name="Chang Y."/>
            <person name="Wang S."/>
            <person name="Sekimoto S."/>
            <person name="Aerts A.L."/>
            <person name="Choi C."/>
            <person name="Clum A."/>
            <person name="LaButti K.M."/>
            <person name="Lindquist E.A."/>
            <person name="Yee Ngan C."/>
            <person name="Ohm R.A."/>
            <person name="Salamov A.A."/>
            <person name="Grigoriev I.V."/>
            <person name="Spatafora J.W."/>
            <person name="Berbee M.L."/>
        </authorList>
    </citation>
    <scope>NUCLEOTIDE SEQUENCE [LARGE SCALE GENOMIC DNA]</scope>
    <source>
        <strain evidence="7 8">NRRL 28638</strain>
    </source>
</reference>
<dbReference type="InterPro" id="IPR001848">
    <property type="entry name" value="Ribosomal_uS10"/>
</dbReference>
<dbReference type="Gene3D" id="3.30.70.600">
    <property type="entry name" value="Ribosomal protein S10 domain"/>
    <property type="match status" value="1"/>
</dbReference>
<dbReference type="InterPro" id="IPR036838">
    <property type="entry name" value="Ribosomal_uS10_dom_sf"/>
</dbReference>
<dbReference type="InterPro" id="IPR027486">
    <property type="entry name" value="Ribosomal_uS10_dom"/>
</dbReference>
<dbReference type="EMBL" id="KQ964418">
    <property type="protein sequence ID" value="KXN74989.1"/>
    <property type="molecule type" value="Genomic_DNA"/>
</dbReference>
<feature type="non-terminal residue" evidence="7">
    <location>
        <position position="1"/>
    </location>
</feature>
<keyword evidence="8" id="KW-1185">Reference proteome</keyword>
<dbReference type="SUPFAM" id="SSF54999">
    <property type="entry name" value="Ribosomal protein S10"/>
    <property type="match status" value="1"/>
</dbReference>
<name>A0A137PJ23_CONC2</name>
<evidence type="ECO:0000259" key="6">
    <source>
        <dbReference type="SMART" id="SM01403"/>
    </source>
</evidence>
<dbReference type="Pfam" id="PF00338">
    <property type="entry name" value="Ribosomal_S10"/>
    <property type="match status" value="1"/>
</dbReference>
<keyword evidence="2 7" id="KW-0689">Ribosomal protein</keyword>
<proteinExistence type="inferred from homology"/>
<sequence>MSFRRLVQAATPFKSVIYNNANVLAMTRGVSTSGFNPLAELPRLAADRDAQDPSQKHDPLFQPPLQVQSTHGVVSCNLHFRSYYNDSMDFYIDFARRAAHALNIPCSGPIPLKTQIERWAVPKSPFVHKKTQQVFERKTHKRFIQIKDAHPQTLQFLLDYLLEHNPPGLGMRVYTYEFEDADSVINQLEKKNKVTLSDPTPKPKLLADKIMAELKKNPNQSIETLGQDLYKKMFNAELPDFYPLRKVKKQKK</sequence>
<dbReference type="AlphaFoldDB" id="A0A137PJ23"/>
<dbReference type="FunFam" id="3.30.70.600:FF:000003">
    <property type="entry name" value="30S ribosomal protein S10"/>
    <property type="match status" value="1"/>
</dbReference>
<feature type="domain" description="Small ribosomal subunit protein uS10" evidence="6">
    <location>
        <begin position="77"/>
        <end position="174"/>
    </location>
</feature>
<keyword evidence="3" id="KW-0687">Ribonucleoprotein</keyword>
<gene>
    <name evidence="7" type="ORF">CONCODRAFT_53984</name>
</gene>
<evidence type="ECO:0000256" key="4">
    <source>
        <dbReference type="ARBA" id="ARBA00035261"/>
    </source>
</evidence>
<evidence type="ECO:0000313" key="7">
    <source>
        <dbReference type="EMBL" id="KXN74989.1"/>
    </source>
</evidence>
<evidence type="ECO:0000256" key="5">
    <source>
        <dbReference type="ARBA" id="ARBA00042916"/>
    </source>
</evidence>
<accession>A0A137PJ23</accession>
<evidence type="ECO:0000313" key="8">
    <source>
        <dbReference type="Proteomes" id="UP000070444"/>
    </source>
</evidence>
<organism evidence="7 8">
    <name type="scientific">Conidiobolus coronatus (strain ATCC 28846 / CBS 209.66 / NRRL 28638)</name>
    <name type="common">Delacroixia coronata</name>
    <dbReference type="NCBI Taxonomy" id="796925"/>
    <lineage>
        <taxon>Eukaryota</taxon>
        <taxon>Fungi</taxon>
        <taxon>Fungi incertae sedis</taxon>
        <taxon>Zoopagomycota</taxon>
        <taxon>Entomophthoromycotina</taxon>
        <taxon>Entomophthoromycetes</taxon>
        <taxon>Entomophthorales</taxon>
        <taxon>Ancylistaceae</taxon>
        <taxon>Conidiobolus</taxon>
    </lineage>
</organism>
<protein>
    <recommendedName>
        <fullName evidence="4">Small ribosomal subunit protein uS10m</fullName>
    </recommendedName>
    <alternativeName>
        <fullName evidence="5">37S ribosomal protein S10, mitochondrial</fullName>
    </alternativeName>
</protein>
<evidence type="ECO:0000256" key="3">
    <source>
        <dbReference type="ARBA" id="ARBA00023274"/>
    </source>
</evidence>
<dbReference type="SMART" id="SM01403">
    <property type="entry name" value="Ribosomal_S10"/>
    <property type="match status" value="1"/>
</dbReference>
<comment type="similarity">
    <text evidence="1">Belongs to the universal ribosomal protein uS10 family.</text>
</comment>